<dbReference type="RefSeq" id="WP_100787327.1">
    <property type="nucleotide sequence ID" value="NZ_NPDU01000020.1"/>
</dbReference>
<keyword evidence="1" id="KW-0472">Membrane</keyword>
<dbReference type="EMBL" id="NPDV01000021">
    <property type="protein sequence ID" value="PJZ51692.1"/>
    <property type="molecule type" value="Genomic_DNA"/>
</dbReference>
<comment type="caution">
    <text evidence="2">The sequence shown here is derived from an EMBL/GenBank/DDBJ whole genome shotgun (WGS) entry which is preliminary data.</text>
</comment>
<accession>A0A2M9YJH5</accession>
<evidence type="ECO:0000256" key="1">
    <source>
        <dbReference type="SAM" id="Phobius"/>
    </source>
</evidence>
<gene>
    <name evidence="3" type="ORF">CH376_09580</name>
    <name evidence="2" type="ORF">CH380_18955</name>
</gene>
<keyword evidence="4" id="KW-1185">Reference proteome</keyword>
<evidence type="ECO:0000313" key="3">
    <source>
        <dbReference type="EMBL" id="PJZ62177.1"/>
    </source>
</evidence>
<feature type="transmembrane region" description="Helical" evidence="1">
    <location>
        <begin position="86"/>
        <end position="104"/>
    </location>
</feature>
<dbReference type="Proteomes" id="UP000232149">
    <property type="component" value="Unassembled WGS sequence"/>
</dbReference>
<dbReference type="AlphaFoldDB" id="A0A2M9YJH5"/>
<feature type="transmembrane region" description="Helical" evidence="1">
    <location>
        <begin position="20"/>
        <end position="39"/>
    </location>
</feature>
<protein>
    <submittedName>
        <fullName evidence="2">Uncharacterized protein</fullName>
    </submittedName>
</protein>
<feature type="transmembrane region" description="Helical" evidence="1">
    <location>
        <begin position="116"/>
        <end position="138"/>
    </location>
</feature>
<keyword evidence="1" id="KW-0812">Transmembrane</keyword>
<dbReference type="EMBL" id="NPDU01000020">
    <property type="protein sequence ID" value="PJZ62177.1"/>
    <property type="molecule type" value="Genomic_DNA"/>
</dbReference>
<proteinExistence type="predicted"/>
<sequence>MNFRFLSSFSGFIEKHSSGWKIFFYTLASILISASMQFLEQLIPVAAGQKLPLKMDFRPFFSPQELVDVFQFYGEVGRNLYFWQDVLDMFLPIAVCFMIASFYTRTAIRFKLPVSFNVLPFGFLVFDWIENSLMFYFLSSWPIVPYSLATFTGRITAIKLTFVFIGYGMLIASLVSFFLSFVARKIFGSKERV</sequence>
<feature type="transmembrane region" description="Helical" evidence="1">
    <location>
        <begin position="158"/>
        <end position="183"/>
    </location>
</feature>
<reference evidence="4 5" key="1">
    <citation type="submission" date="2017-07" db="EMBL/GenBank/DDBJ databases">
        <title>Leptospira spp. isolated from tropical soils.</title>
        <authorList>
            <person name="Thibeaux R."/>
            <person name="Iraola G."/>
            <person name="Ferres I."/>
            <person name="Bierque E."/>
            <person name="Girault D."/>
            <person name="Soupe-Gilbert M.-E."/>
            <person name="Picardeau M."/>
            <person name="Goarant C."/>
        </authorList>
    </citation>
    <scope>NUCLEOTIDE SEQUENCE [LARGE SCALE GENOMIC DNA]</scope>
    <source>
        <strain evidence="2 5">FH2-B-C1</strain>
        <strain evidence="3 4">FH2-B-D1</strain>
    </source>
</reference>
<dbReference type="Proteomes" id="UP000232188">
    <property type="component" value="Unassembled WGS sequence"/>
</dbReference>
<evidence type="ECO:0000313" key="4">
    <source>
        <dbReference type="Proteomes" id="UP000232149"/>
    </source>
</evidence>
<name>A0A2M9YJH5_9LEPT</name>
<evidence type="ECO:0000313" key="5">
    <source>
        <dbReference type="Proteomes" id="UP000232188"/>
    </source>
</evidence>
<keyword evidence="1" id="KW-1133">Transmembrane helix</keyword>
<organism evidence="2 5">
    <name type="scientific">Leptospira adleri</name>
    <dbReference type="NCBI Taxonomy" id="2023186"/>
    <lineage>
        <taxon>Bacteria</taxon>
        <taxon>Pseudomonadati</taxon>
        <taxon>Spirochaetota</taxon>
        <taxon>Spirochaetia</taxon>
        <taxon>Leptospirales</taxon>
        <taxon>Leptospiraceae</taxon>
        <taxon>Leptospira</taxon>
    </lineage>
</organism>
<evidence type="ECO:0000313" key="2">
    <source>
        <dbReference type="EMBL" id="PJZ51692.1"/>
    </source>
</evidence>